<dbReference type="EMBL" id="JABCIY010000043">
    <property type="protein sequence ID" value="KAF7195118.1"/>
    <property type="molecule type" value="Genomic_DNA"/>
</dbReference>
<gene>
    <name evidence="1" type="ORF">HII31_03586</name>
</gene>
<dbReference type="OrthoDB" id="309640at2759"/>
<dbReference type="Gene3D" id="3.30.1330.40">
    <property type="entry name" value="RutC-like"/>
    <property type="match status" value="1"/>
</dbReference>
<proteinExistence type="predicted"/>
<accession>A0A8H6VJV0</accession>
<comment type="caution">
    <text evidence="1">The sequence shown here is derived from an EMBL/GenBank/DDBJ whole genome shotgun (WGS) entry which is preliminary data.</text>
</comment>
<dbReference type="AlphaFoldDB" id="A0A8H6VJV0"/>
<organism evidence="1 2">
    <name type="scientific">Pseudocercospora fuligena</name>
    <dbReference type="NCBI Taxonomy" id="685502"/>
    <lineage>
        <taxon>Eukaryota</taxon>
        <taxon>Fungi</taxon>
        <taxon>Dikarya</taxon>
        <taxon>Ascomycota</taxon>
        <taxon>Pezizomycotina</taxon>
        <taxon>Dothideomycetes</taxon>
        <taxon>Dothideomycetidae</taxon>
        <taxon>Mycosphaerellales</taxon>
        <taxon>Mycosphaerellaceae</taxon>
        <taxon>Pseudocercospora</taxon>
    </lineage>
</organism>
<dbReference type="Pfam" id="PF01042">
    <property type="entry name" value="Ribonuc_L-PSP"/>
    <property type="match status" value="1"/>
</dbReference>
<reference evidence="1" key="1">
    <citation type="submission" date="2020-04" db="EMBL/GenBank/DDBJ databases">
        <title>Draft genome resource of the tomato pathogen Pseudocercospora fuligena.</title>
        <authorList>
            <person name="Zaccaron A."/>
        </authorList>
    </citation>
    <scope>NUCLEOTIDE SEQUENCE</scope>
    <source>
        <strain evidence="1">PF001</strain>
    </source>
</reference>
<dbReference type="InterPro" id="IPR035959">
    <property type="entry name" value="RutC-like_sf"/>
</dbReference>
<name>A0A8H6VJV0_9PEZI</name>
<keyword evidence="2" id="KW-1185">Reference proteome</keyword>
<dbReference type="SUPFAM" id="SSF55298">
    <property type="entry name" value="YjgF-like"/>
    <property type="match status" value="1"/>
</dbReference>
<dbReference type="InterPro" id="IPR006175">
    <property type="entry name" value="YjgF/YER057c/UK114"/>
</dbReference>
<dbReference type="Proteomes" id="UP000660729">
    <property type="component" value="Unassembled WGS sequence"/>
</dbReference>
<evidence type="ECO:0000313" key="1">
    <source>
        <dbReference type="EMBL" id="KAF7195118.1"/>
    </source>
</evidence>
<evidence type="ECO:0008006" key="3">
    <source>
        <dbReference type="Google" id="ProtNLM"/>
    </source>
</evidence>
<sequence length="150" mass="16666">MSTSSEVQIFNPPNLPSLAPTYSHISIVPISETKRLVSFAGQTGTGPNQEENKILSFAEQNRRALARVDLVLAAAKCTKKDIVMIRPYVVKLTSLSAEDTQARNEIFLNWWRSTEGKDALTPPDTLIGVDSLWSKETLIEYEVQCISDIV</sequence>
<protein>
    <recommendedName>
        <fullName evidence="3">YjgF-like protein</fullName>
    </recommendedName>
</protein>
<evidence type="ECO:0000313" key="2">
    <source>
        <dbReference type="Proteomes" id="UP000660729"/>
    </source>
</evidence>